<dbReference type="PANTHER" id="PTHR10828:SF76">
    <property type="entry name" value="M-PHASE INDUCER PHOSPHATASE"/>
    <property type="match status" value="1"/>
</dbReference>
<dbReference type="GO" id="GO:0000086">
    <property type="term" value="P:G2/M transition of mitotic cell cycle"/>
    <property type="evidence" value="ECO:0007669"/>
    <property type="project" value="TreeGrafter"/>
</dbReference>
<feature type="domain" description="Rhodanese" evidence="1">
    <location>
        <begin position="167"/>
        <end position="267"/>
    </location>
</feature>
<dbReference type="PANTHER" id="PTHR10828">
    <property type="entry name" value="M-PHASE INDUCER PHOSPHATASE DUAL SPECIFICITY PHOSPHATASE CDC25"/>
    <property type="match status" value="1"/>
</dbReference>
<dbReference type="OrthoDB" id="26523at2759"/>
<dbReference type="STRING" id="34506.A0A090LAJ5"/>
<dbReference type="InterPro" id="IPR001763">
    <property type="entry name" value="Rhodanese-like_dom"/>
</dbReference>
<sequence length="301" mass="35687">MNMSYLMLKTLTLFIVIGYKYFNLCDITMFTIKYKSQENENDDSSDKGLGHKSGESSCSTTIFKRDLVTSQNIRDIQTVVKVVRSAKNNYNDGEFQSKISTTRLNRNLTGSSFSSHLVETSTNPIRMKRMAPLRDSENSSVKRFKLSQELIKYTLIETMKTYGERNFNDKFIIVDCRFPYQYNAGHIKGAINLYDISEVRNIFFPANMRKFAQVRRKVPIFYYTLTKAPEIIRKIREYDRQKKVYENIYLLDGGYEKFYEEEKSKEFCDPYGYIEPNFLLYLKDKNEMNKKKIRKVKRFYE</sequence>
<dbReference type="PROSITE" id="PS50206">
    <property type="entry name" value="RHODANESE_3"/>
    <property type="match status" value="1"/>
</dbReference>
<evidence type="ECO:0000259" key="1">
    <source>
        <dbReference type="PROSITE" id="PS50206"/>
    </source>
</evidence>
<proteinExistence type="predicted"/>
<dbReference type="Proteomes" id="UP000035682">
    <property type="component" value="Unplaced"/>
</dbReference>
<dbReference type="GO" id="GO:0010971">
    <property type="term" value="P:positive regulation of G2/M transition of mitotic cell cycle"/>
    <property type="evidence" value="ECO:0007669"/>
    <property type="project" value="TreeGrafter"/>
</dbReference>
<dbReference type="GO" id="GO:0005737">
    <property type="term" value="C:cytoplasm"/>
    <property type="evidence" value="ECO:0007669"/>
    <property type="project" value="TreeGrafter"/>
</dbReference>
<dbReference type="GO" id="GO:0005634">
    <property type="term" value="C:nucleus"/>
    <property type="evidence" value="ECO:0007669"/>
    <property type="project" value="TreeGrafter"/>
</dbReference>
<protein>
    <submittedName>
        <fullName evidence="2 4">Rhodanese-like domain-containing protein</fullName>
    </submittedName>
</protein>
<dbReference type="Gene3D" id="3.40.250.10">
    <property type="entry name" value="Rhodanese-like domain"/>
    <property type="match status" value="1"/>
</dbReference>
<dbReference type="SUPFAM" id="SSF52821">
    <property type="entry name" value="Rhodanese/Cell cycle control phosphatase"/>
    <property type="match status" value="1"/>
</dbReference>
<organism evidence="2">
    <name type="scientific">Strongyloides ratti</name>
    <name type="common">Parasitic roundworm</name>
    <dbReference type="NCBI Taxonomy" id="34506"/>
    <lineage>
        <taxon>Eukaryota</taxon>
        <taxon>Metazoa</taxon>
        <taxon>Ecdysozoa</taxon>
        <taxon>Nematoda</taxon>
        <taxon>Chromadorea</taxon>
        <taxon>Rhabditida</taxon>
        <taxon>Tylenchina</taxon>
        <taxon>Panagrolaimomorpha</taxon>
        <taxon>Strongyloidoidea</taxon>
        <taxon>Strongyloididae</taxon>
        <taxon>Strongyloides</taxon>
    </lineage>
</organism>
<evidence type="ECO:0000313" key="3">
    <source>
        <dbReference type="Proteomes" id="UP000035682"/>
    </source>
</evidence>
<reference evidence="4" key="2">
    <citation type="submission" date="2020-12" db="UniProtKB">
        <authorList>
            <consortium name="WormBaseParasite"/>
        </authorList>
    </citation>
    <scope>IDENTIFICATION</scope>
</reference>
<dbReference type="Pfam" id="PF00581">
    <property type="entry name" value="Rhodanese"/>
    <property type="match status" value="1"/>
</dbReference>
<dbReference type="GO" id="GO:0110032">
    <property type="term" value="P:positive regulation of G2/MI transition of meiotic cell cycle"/>
    <property type="evidence" value="ECO:0007669"/>
    <property type="project" value="TreeGrafter"/>
</dbReference>
<dbReference type="GO" id="GO:0004725">
    <property type="term" value="F:protein tyrosine phosphatase activity"/>
    <property type="evidence" value="ECO:0007669"/>
    <property type="project" value="TreeGrafter"/>
</dbReference>
<evidence type="ECO:0000313" key="5">
    <source>
        <dbReference type="WormBase" id="SRAE_2000142300"/>
    </source>
</evidence>
<dbReference type="CTD" id="36379122"/>
<dbReference type="EMBL" id="LN609529">
    <property type="protein sequence ID" value="CEF66757.1"/>
    <property type="molecule type" value="Genomic_DNA"/>
</dbReference>
<name>A0A090LAJ5_STRRB</name>
<dbReference type="GeneID" id="36379122"/>
<evidence type="ECO:0000313" key="4">
    <source>
        <dbReference type="WBParaSite" id="SRAE_2000142300.1"/>
    </source>
</evidence>
<gene>
    <name evidence="2 4 5" type="ORF">SRAE_2000142300</name>
</gene>
<reference evidence="2 3" key="1">
    <citation type="submission" date="2014-09" db="EMBL/GenBank/DDBJ databases">
        <authorList>
            <person name="Martin A.A."/>
        </authorList>
    </citation>
    <scope>NUCLEOTIDE SEQUENCE</scope>
    <source>
        <strain evidence="3">ED321</strain>
        <strain evidence="2">ED321 Heterogonic</strain>
    </source>
</reference>
<keyword evidence="3" id="KW-1185">Reference proteome</keyword>
<accession>A0A090LAJ5</accession>
<dbReference type="WBParaSite" id="SRAE_2000142300.1">
    <property type="protein sequence ID" value="SRAE_2000142300.1"/>
    <property type="gene ID" value="WBGene00261628"/>
</dbReference>
<dbReference type="SMART" id="SM00450">
    <property type="entry name" value="RHOD"/>
    <property type="match status" value="1"/>
</dbReference>
<dbReference type="AlphaFoldDB" id="A0A090LAJ5"/>
<dbReference type="WormBase" id="SRAE_2000142300">
    <property type="protein sequence ID" value="SRP07583"/>
    <property type="gene ID" value="WBGene00261628"/>
</dbReference>
<evidence type="ECO:0000313" key="2">
    <source>
        <dbReference type="EMBL" id="CEF66757.1"/>
    </source>
</evidence>
<dbReference type="InterPro" id="IPR036873">
    <property type="entry name" value="Rhodanese-like_dom_sf"/>
</dbReference>
<dbReference type="RefSeq" id="XP_024505957.1">
    <property type="nucleotide sequence ID" value="XM_024652375.1"/>
</dbReference>